<evidence type="ECO:0000256" key="3">
    <source>
        <dbReference type="ARBA" id="ARBA00022777"/>
    </source>
</evidence>
<comment type="catalytic activity">
    <reaction evidence="5">
        <text>thymidine + ATP = dTMP + ADP + H(+)</text>
        <dbReference type="Rhea" id="RHEA:19129"/>
        <dbReference type="ChEBI" id="CHEBI:15378"/>
        <dbReference type="ChEBI" id="CHEBI:17748"/>
        <dbReference type="ChEBI" id="CHEBI:30616"/>
        <dbReference type="ChEBI" id="CHEBI:63528"/>
        <dbReference type="ChEBI" id="CHEBI:456216"/>
        <dbReference type="EC" id="2.7.1.21"/>
    </reaction>
</comment>
<dbReference type="OrthoDB" id="439028at2759"/>
<dbReference type="PANTHER" id="PTHR11441:SF0">
    <property type="entry name" value="THYMIDINE KINASE, CYTOSOLIC"/>
    <property type="match status" value="1"/>
</dbReference>
<reference evidence="8" key="1">
    <citation type="submission" date="2021-05" db="EMBL/GenBank/DDBJ databases">
        <authorList>
            <person name="Tigano A."/>
        </authorList>
    </citation>
    <scope>NUCLEOTIDE SEQUENCE</scope>
</reference>
<evidence type="ECO:0000313" key="8">
    <source>
        <dbReference type="EMBL" id="CAG5929024.1"/>
    </source>
</evidence>
<evidence type="ECO:0000256" key="6">
    <source>
        <dbReference type="RuleBase" id="RU004165"/>
    </source>
</evidence>
<dbReference type="Proteomes" id="UP000677803">
    <property type="component" value="Unassembled WGS sequence"/>
</dbReference>
<dbReference type="GO" id="GO:0071897">
    <property type="term" value="P:DNA biosynthetic process"/>
    <property type="evidence" value="ECO:0007669"/>
    <property type="project" value="UniProtKB-KW"/>
</dbReference>
<keyword evidence="2 5" id="KW-0547">Nucleotide-binding</keyword>
<organism evidence="8 9">
    <name type="scientific">Menidia menidia</name>
    <name type="common">Atlantic silverside</name>
    <dbReference type="NCBI Taxonomy" id="238744"/>
    <lineage>
        <taxon>Eukaryota</taxon>
        <taxon>Metazoa</taxon>
        <taxon>Chordata</taxon>
        <taxon>Craniata</taxon>
        <taxon>Vertebrata</taxon>
        <taxon>Euteleostomi</taxon>
        <taxon>Actinopterygii</taxon>
        <taxon>Neopterygii</taxon>
        <taxon>Teleostei</taxon>
        <taxon>Neoteleostei</taxon>
        <taxon>Acanthomorphata</taxon>
        <taxon>Ovalentaria</taxon>
        <taxon>Atherinomorphae</taxon>
        <taxon>Atheriniformes</taxon>
        <taxon>Atherinopsidae</taxon>
        <taxon>Menidiinae</taxon>
        <taxon>Menidia</taxon>
    </lineage>
</organism>
<gene>
    <name evidence="8" type="ORF">MMEN_LOCUS12661</name>
</gene>
<name>A0A8S4BA32_9TELE</name>
<keyword evidence="1 5" id="KW-0808">Transferase</keyword>
<dbReference type="GO" id="GO:0005524">
    <property type="term" value="F:ATP binding"/>
    <property type="evidence" value="ECO:0007669"/>
    <property type="project" value="UniProtKB-KW"/>
</dbReference>
<dbReference type="Pfam" id="PF00265">
    <property type="entry name" value="TK"/>
    <property type="match status" value="1"/>
</dbReference>
<comment type="caution">
    <text evidence="8">The sequence shown here is derived from an EMBL/GenBank/DDBJ whole genome shotgun (WGS) entry which is preliminary data.</text>
</comment>
<comment type="similarity">
    <text evidence="6">Belongs to the thymidine kinase family.</text>
</comment>
<sequence>MWSRVASRKKTSTEAAKQPPQAAMQKAPGGPLEPEPCVATAITAQPRASWHSRAAPSGEQRAARFSELMPFGNILHLIPLAESVVKLNAVCMQCYKEAAYTKRLGAEKEVRRQRWEYSERSKGTKHIQRLVNQVQNS</sequence>
<accession>A0A8S4BA32</accession>
<dbReference type="GO" id="GO:0004797">
    <property type="term" value="F:thymidine kinase activity"/>
    <property type="evidence" value="ECO:0007669"/>
    <property type="project" value="UniProtKB-EC"/>
</dbReference>
<evidence type="ECO:0000256" key="7">
    <source>
        <dbReference type="SAM" id="MobiDB-lite"/>
    </source>
</evidence>
<feature type="compositionally biased region" description="Low complexity" evidence="7">
    <location>
        <begin position="15"/>
        <end position="30"/>
    </location>
</feature>
<dbReference type="InterPro" id="IPR001267">
    <property type="entry name" value="Thymidine_kinase"/>
</dbReference>
<dbReference type="AlphaFoldDB" id="A0A8S4BA32"/>
<dbReference type="GO" id="GO:0046104">
    <property type="term" value="P:thymidine metabolic process"/>
    <property type="evidence" value="ECO:0007669"/>
    <property type="project" value="TreeGrafter"/>
</dbReference>
<dbReference type="Gene3D" id="3.30.60.20">
    <property type="match status" value="1"/>
</dbReference>
<keyword evidence="4 5" id="KW-0067">ATP-binding</keyword>
<feature type="region of interest" description="Disordered" evidence="7">
    <location>
        <begin position="1"/>
        <end position="34"/>
    </location>
</feature>
<keyword evidence="3 5" id="KW-0418">Kinase</keyword>
<dbReference type="EC" id="2.7.1.21" evidence="5"/>
<dbReference type="EMBL" id="CAJRST010013335">
    <property type="protein sequence ID" value="CAG5929024.1"/>
    <property type="molecule type" value="Genomic_DNA"/>
</dbReference>
<protein>
    <recommendedName>
        <fullName evidence="5">Thymidine kinase</fullName>
        <ecNumber evidence="5">2.7.1.21</ecNumber>
    </recommendedName>
</protein>
<evidence type="ECO:0000256" key="1">
    <source>
        <dbReference type="ARBA" id="ARBA00022679"/>
    </source>
</evidence>
<keyword evidence="9" id="KW-1185">Reference proteome</keyword>
<evidence type="ECO:0000256" key="5">
    <source>
        <dbReference type="RuleBase" id="RU000544"/>
    </source>
</evidence>
<evidence type="ECO:0000256" key="2">
    <source>
        <dbReference type="ARBA" id="ARBA00022741"/>
    </source>
</evidence>
<evidence type="ECO:0000256" key="4">
    <source>
        <dbReference type="ARBA" id="ARBA00022840"/>
    </source>
</evidence>
<proteinExistence type="inferred from homology"/>
<dbReference type="PANTHER" id="PTHR11441">
    <property type="entry name" value="THYMIDINE KINASE"/>
    <property type="match status" value="1"/>
</dbReference>
<feature type="compositionally biased region" description="Basic residues" evidence="7">
    <location>
        <begin position="1"/>
        <end position="10"/>
    </location>
</feature>
<evidence type="ECO:0000313" key="9">
    <source>
        <dbReference type="Proteomes" id="UP000677803"/>
    </source>
</evidence>
<keyword evidence="5" id="KW-0237">DNA synthesis</keyword>